<evidence type="ECO:0000313" key="3">
    <source>
        <dbReference type="EnsemblMetazoa" id="RPRC009603-PA"/>
    </source>
</evidence>
<dbReference type="SMART" id="SM00248">
    <property type="entry name" value="ANK"/>
    <property type="match status" value="3"/>
</dbReference>
<accession>T1HZY3</accession>
<dbReference type="OMA" id="RDECDYT"/>
<keyword evidence="2" id="KW-0040">ANK repeat</keyword>
<dbReference type="Gene3D" id="1.25.40.20">
    <property type="entry name" value="Ankyrin repeat-containing domain"/>
    <property type="match status" value="1"/>
</dbReference>
<dbReference type="PROSITE" id="PS50297">
    <property type="entry name" value="ANK_REP_REGION"/>
    <property type="match status" value="2"/>
</dbReference>
<dbReference type="HOGENOM" id="CLU_077779_0_0_1"/>
<dbReference type="GO" id="GO:0009890">
    <property type="term" value="P:negative regulation of biosynthetic process"/>
    <property type="evidence" value="ECO:0007669"/>
    <property type="project" value="InterPro"/>
</dbReference>
<dbReference type="PANTHER" id="PTHR24171:SF9">
    <property type="entry name" value="ANKYRIN REPEAT DOMAIN-CONTAINING PROTEIN 39"/>
    <property type="match status" value="1"/>
</dbReference>
<dbReference type="AlphaFoldDB" id="T1HZY3"/>
<keyword evidence="4" id="KW-1185">Reference proteome</keyword>
<dbReference type="InterPro" id="IPR036717">
    <property type="entry name" value="GFRP_sf"/>
</dbReference>
<name>T1HZY3_RHOPR</name>
<reference evidence="3" key="1">
    <citation type="submission" date="2015-05" db="UniProtKB">
        <authorList>
            <consortium name="EnsemblMetazoa"/>
        </authorList>
    </citation>
    <scope>IDENTIFICATION</scope>
</reference>
<dbReference type="InterPro" id="IPR002110">
    <property type="entry name" value="Ankyrin_rpt"/>
</dbReference>
<dbReference type="PROSITE" id="PS50088">
    <property type="entry name" value="ANK_REPEAT"/>
    <property type="match status" value="2"/>
</dbReference>
<dbReference type="InParanoid" id="T1HZY3"/>
<dbReference type="Proteomes" id="UP000015103">
    <property type="component" value="Unassembled WGS sequence"/>
</dbReference>
<organism evidence="3 4">
    <name type="scientific">Rhodnius prolixus</name>
    <name type="common">Triatomid bug</name>
    <dbReference type="NCBI Taxonomy" id="13249"/>
    <lineage>
        <taxon>Eukaryota</taxon>
        <taxon>Metazoa</taxon>
        <taxon>Ecdysozoa</taxon>
        <taxon>Arthropoda</taxon>
        <taxon>Hexapoda</taxon>
        <taxon>Insecta</taxon>
        <taxon>Pterygota</taxon>
        <taxon>Neoptera</taxon>
        <taxon>Paraneoptera</taxon>
        <taxon>Hemiptera</taxon>
        <taxon>Heteroptera</taxon>
        <taxon>Panheteroptera</taxon>
        <taxon>Cimicomorpha</taxon>
        <taxon>Reduviidae</taxon>
        <taxon>Triatominae</taxon>
        <taxon>Rhodnius</taxon>
    </lineage>
</organism>
<dbReference type="EMBL" id="ACPB03012603">
    <property type="status" value="NOT_ANNOTATED_CDS"/>
    <property type="molecule type" value="Genomic_DNA"/>
</dbReference>
<dbReference type="InterPro" id="IPR036770">
    <property type="entry name" value="Ankyrin_rpt-contain_sf"/>
</dbReference>
<dbReference type="VEuPathDB" id="VectorBase:RPRC009603"/>
<keyword evidence="1" id="KW-0677">Repeat</keyword>
<dbReference type="STRING" id="13249.T1HZY3"/>
<dbReference type="SUPFAM" id="SSF48403">
    <property type="entry name" value="Ankyrin repeat"/>
    <property type="match status" value="1"/>
</dbReference>
<evidence type="ECO:0000256" key="1">
    <source>
        <dbReference type="ARBA" id="ARBA00022737"/>
    </source>
</evidence>
<protein>
    <submittedName>
        <fullName evidence="3">ANK_REP_REGION domain-containing protein</fullName>
    </submittedName>
</protein>
<dbReference type="Pfam" id="PF12796">
    <property type="entry name" value="Ank_2"/>
    <property type="match status" value="1"/>
</dbReference>
<dbReference type="EnsemblMetazoa" id="RPRC009603-RA">
    <property type="protein sequence ID" value="RPRC009603-PA"/>
    <property type="gene ID" value="RPRC009603"/>
</dbReference>
<evidence type="ECO:0000256" key="2">
    <source>
        <dbReference type="ARBA" id="ARBA00023043"/>
    </source>
</evidence>
<dbReference type="Gene3D" id="3.30.1410.10">
    <property type="entry name" value="GTP cyclohydrolase I feedback regulatory protein GFRP"/>
    <property type="match status" value="1"/>
</dbReference>
<evidence type="ECO:0000313" key="4">
    <source>
        <dbReference type="Proteomes" id="UP000015103"/>
    </source>
</evidence>
<proteinExistence type="predicted"/>
<sequence length="270" mass="29265">YVAVKGSLHSSDSSVFGLNNEEIGALTKKFNDVQREVINGVLIKANPLKVINSLSELGYRVACSSGEAEIVWTLRREVLVILVNQVSPEKSYPNMSFLGAPPIPSVHQTLDEMDFERGLWYPALTGDLPRVSNLLQKGSDPNGEDKNGYTPLHYAARCGFTTICTKLLEAGASVNKTTRAGGSTPLHRAALAGTDDTIIVLIKYGANLLAKDADGRIPLHRAVEANHPTSVALLLEALPESSVVKDRSGKTPRHYVHPNNKIMVELFSVV</sequence>
<dbReference type="eggNOG" id="KOG0504">
    <property type="taxonomic scope" value="Eukaryota"/>
</dbReference>
<dbReference type="PANTHER" id="PTHR24171">
    <property type="entry name" value="ANKYRIN REPEAT DOMAIN-CONTAINING PROTEIN 39-RELATED"/>
    <property type="match status" value="1"/>
</dbReference>